<keyword evidence="3" id="KW-1185">Reference proteome</keyword>
<comment type="caution">
    <text evidence="2">The sequence shown here is derived from an EMBL/GenBank/DDBJ whole genome shotgun (WGS) entry which is preliminary data.</text>
</comment>
<evidence type="ECO:0000313" key="2">
    <source>
        <dbReference type="EMBL" id="MET4582207.1"/>
    </source>
</evidence>
<dbReference type="Proteomes" id="UP001549257">
    <property type="component" value="Unassembled WGS sequence"/>
</dbReference>
<keyword evidence="1" id="KW-0472">Membrane</keyword>
<organism evidence="2 3">
    <name type="scientific">Conyzicola nivalis</name>
    <dbReference type="NCBI Taxonomy" id="1477021"/>
    <lineage>
        <taxon>Bacteria</taxon>
        <taxon>Bacillati</taxon>
        <taxon>Actinomycetota</taxon>
        <taxon>Actinomycetes</taxon>
        <taxon>Micrococcales</taxon>
        <taxon>Microbacteriaceae</taxon>
        <taxon>Conyzicola</taxon>
    </lineage>
</organism>
<proteinExistence type="predicted"/>
<feature type="transmembrane region" description="Helical" evidence="1">
    <location>
        <begin position="42"/>
        <end position="60"/>
    </location>
</feature>
<sequence>MRPTAFDEASRQTYGRLYWTITGLLLFATLAAWLWGERWMQTTVGVTALGFIVVVGVINHRRMNRIVREREREGHSGAGPDGG</sequence>
<keyword evidence="1" id="KW-1133">Transmembrane helix</keyword>
<feature type="transmembrane region" description="Helical" evidence="1">
    <location>
        <begin position="17"/>
        <end position="36"/>
    </location>
</feature>
<dbReference type="RefSeq" id="WP_354024354.1">
    <property type="nucleotide sequence ID" value="NZ_JBEPSJ010000001.1"/>
</dbReference>
<keyword evidence="1" id="KW-0812">Transmembrane</keyword>
<evidence type="ECO:0000256" key="1">
    <source>
        <dbReference type="SAM" id="Phobius"/>
    </source>
</evidence>
<accession>A0ABV2QNV7</accession>
<reference evidence="2 3" key="1">
    <citation type="submission" date="2024-06" db="EMBL/GenBank/DDBJ databases">
        <title>Sorghum-associated microbial communities from plants grown in Nebraska, USA.</title>
        <authorList>
            <person name="Schachtman D."/>
        </authorList>
    </citation>
    <scope>NUCLEOTIDE SEQUENCE [LARGE SCALE GENOMIC DNA]</scope>
    <source>
        <strain evidence="2 3">2857</strain>
    </source>
</reference>
<gene>
    <name evidence="2" type="ORF">ABIE21_001697</name>
</gene>
<name>A0ABV2QNV7_9MICO</name>
<protein>
    <submittedName>
        <fullName evidence="2">Uncharacterized protein</fullName>
    </submittedName>
</protein>
<dbReference type="EMBL" id="JBEPSJ010000001">
    <property type="protein sequence ID" value="MET4582207.1"/>
    <property type="molecule type" value="Genomic_DNA"/>
</dbReference>
<evidence type="ECO:0000313" key="3">
    <source>
        <dbReference type="Proteomes" id="UP001549257"/>
    </source>
</evidence>